<evidence type="ECO:0000313" key="2">
    <source>
        <dbReference type="Proteomes" id="UP000031970"/>
    </source>
</evidence>
<dbReference type="EMBL" id="JSXS01000125">
    <property type="protein sequence ID" value="KIL30360.1"/>
    <property type="molecule type" value="Genomic_DNA"/>
</dbReference>
<gene>
    <name evidence="1" type="ORF">B4067_1294</name>
</gene>
<organism evidence="1 2">
    <name type="scientific">Bacillus subtilis subsp. subtilis</name>
    <dbReference type="NCBI Taxonomy" id="135461"/>
    <lineage>
        <taxon>Bacteria</taxon>
        <taxon>Bacillati</taxon>
        <taxon>Bacillota</taxon>
        <taxon>Bacilli</taxon>
        <taxon>Bacillales</taxon>
        <taxon>Bacillaceae</taxon>
        <taxon>Bacillus</taxon>
    </lineage>
</organism>
<dbReference type="Proteomes" id="UP000031970">
    <property type="component" value="Unassembled WGS sequence"/>
</dbReference>
<accession>A0ABD3ZQ55</accession>
<reference evidence="1 2" key="1">
    <citation type="submission" date="2014-11" db="EMBL/GenBank/DDBJ databases">
        <title>Draft Genome Sequences of Nine Bacillus subtilis Strains that Form Spores with High Heat-Resistance.</title>
        <authorList>
            <person name="Krawcyk A.O."/>
            <person name="Berendsen E.M."/>
            <person name="de Jong A."/>
            <person name="Holsappel S."/>
            <person name="Eijlander R.T."/>
            <person name="Wells-Bennik M."/>
            <person name="Kuipers O.P."/>
        </authorList>
    </citation>
    <scope>NUCLEOTIDE SEQUENCE [LARGE SCALE GENOMIC DNA]</scope>
    <source>
        <strain evidence="1 2">B4067</strain>
    </source>
</reference>
<protein>
    <submittedName>
        <fullName evidence="1">Uncharacterized protein</fullName>
    </submittedName>
</protein>
<sequence>MRFNKSFFELRLLHLASSFRIDTTANKLDKLAFCRPVLKVFREVIPTGFDTKVRFEFRNFIRNHFGGRRLAPVLLRVLHEIPEGFAFALRW</sequence>
<proteinExistence type="predicted"/>
<name>A0ABD3ZQ55_BACIU</name>
<dbReference type="AlphaFoldDB" id="A0ABD3ZQ55"/>
<comment type="caution">
    <text evidence="1">The sequence shown here is derived from an EMBL/GenBank/DDBJ whole genome shotgun (WGS) entry which is preliminary data.</text>
</comment>
<evidence type="ECO:0000313" key="1">
    <source>
        <dbReference type="EMBL" id="KIL30360.1"/>
    </source>
</evidence>